<organism evidence="1 2">
    <name type="scientific">Stella humosa</name>
    <dbReference type="NCBI Taxonomy" id="94"/>
    <lineage>
        <taxon>Bacteria</taxon>
        <taxon>Pseudomonadati</taxon>
        <taxon>Pseudomonadota</taxon>
        <taxon>Alphaproteobacteria</taxon>
        <taxon>Rhodospirillales</taxon>
        <taxon>Stellaceae</taxon>
        <taxon>Stella</taxon>
    </lineage>
</organism>
<dbReference type="RefSeq" id="WP_123690231.1">
    <property type="nucleotide sequence ID" value="NZ_AP019700.1"/>
</dbReference>
<dbReference type="EMBL" id="RJKX01000014">
    <property type="protein sequence ID" value="ROP90822.1"/>
    <property type="molecule type" value="Genomic_DNA"/>
</dbReference>
<sequence>MANSTGNLRAPTLLALAATGLVLAGCGSLNPFGKSETPPACPRAVVVNDLSRVTEYRPGAGRDLSDVVYSAGIERVDSTCEYDRRRKVTMQTTVNLVVERGPADRARQAQVTYFVAVADAANQVLARETFTVPVKFEGNVTRMQASEEIEQVIQLGGGTGAGHKIFVGFPLTEEQLNQNRRR</sequence>
<dbReference type="Proteomes" id="UP000278222">
    <property type="component" value="Unassembled WGS sequence"/>
</dbReference>
<dbReference type="OrthoDB" id="8443104at2"/>
<accession>A0A3N1LHJ4</accession>
<evidence type="ECO:0000313" key="1">
    <source>
        <dbReference type="EMBL" id="ROP90822.1"/>
    </source>
</evidence>
<evidence type="ECO:0008006" key="3">
    <source>
        <dbReference type="Google" id="ProtNLM"/>
    </source>
</evidence>
<gene>
    <name evidence="1" type="ORF">EDC65_2681</name>
</gene>
<keyword evidence="2" id="KW-1185">Reference proteome</keyword>
<name>A0A3N1LHJ4_9PROT</name>
<protein>
    <recommendedName>
        <fullName evidence="3">Lipoprotein</fullName>
    </recommendedName>
</protein>
<reference evidence="1 2" key="1">
    <citation type="submission" date="2018-11" db="EMBL/GenBank/DDBJ databases">
        <title>Genomic Encyclopedia of Type Strains, Phase IV (KMG-IV): sequencing the most valuable type-strain genomes for metagenomic binning, comparative biology and taxonomic classification.</title>
        <authorList>
            <person name="Goeker M."/>
        </authorList>
    </citation>
    <scope>NUCLEOTIDE SEQUENCE [LARGE SCALE GENOMIC DNA]</scope>
    <source>
        <strain evidence="1 2">DSM 5900</strain>
    </source>
</reference>
<comment type="caution">
    <text evidence="1">The sequence shown here is derived from an EMBL/GenBank/DDBJ whole genome shotgun (WGS) entry which is preliminary data.</text>
</comment>
<evidence type="ECO:0000313" key="2">
    <source>
        <dbReference type="Proteomes" id="UP000278222"/>
    </source>
</evidence>
<dbReference type="AlphaFoldDB" id="A0A3N1LHJ4"/>
<proteinExistence type="predicted"/>